<keyword evidence="1" id="KW-1133">Transmembrane helix</keyword>
<dbReference type="PANTHER" id="PTHR33371:SF4">
    <property type="entry name" value="INTERMEMBRANE PHOSPHOLIPID TRANSPORT SYSTEM BINDING PROTEIN MLAD"/>
    <property type="match status" value="1"/>
</dbReference>
<dbReference type="InterPro" id="IPR052336">
    <property type="entry name" value="MlaD_Phospholipid_Transporter"/>
</dbReference>
<accession>A0A0G3EAY7</accession>
<dbReference type="PANTHER" id="PTHR33371">
    <property type="entry name" value="INTERMEMBRANE PHOSPHOLIPID TRANSPORT SYSTEM BINDING PROTEIN MLAD-RELATED"/>
    <property type="match status" value="1"/>
</dbReference>
<dbReference type="Proteomes" id="UP000035268">
    <property type="component" value="Chromosome"/>
</dbReference>
<dbReference type="GO" id="GO:0005543">
    <property type="term" value="F:phospholipid binding"/>
    <property type="evidence" value="ECO:0007669"/>
    <property type="project" value="TreeGrafter"/>
</dbReference>
<dbReference type="InterPro" id="IPR030970">
    <property type="entry name" value="ABC_MlaD"/>
</dbReference>
<dbReference type="Pfam" id="PF02470">
    <property type="entry name" value="MlaD"/>
    <property type="match status" value="1"/>
</dbReference>
<evidence type="ECO:0000259" key="2">
    <source>
        <dbReference type="Pfam" id="PF02470"/>
    </source>
</evidence>
<protein>
    <submittedName>
        <fullName evidence="3">Putative phospholipid ABC transporter-binding protein MlaD</fullName>
    </submittedName>
</protein>
<reference evidence="4" key="1">
    <citation type="submission" date="2015-02" db="EMBL/GenBank/DDBJ databases">
        <title>Description and complete genome sequence of the first cultured representative of the subdivision 5 of the Verrucomicrobia phylum.</title>
        <authorList>
            <person name="Spring S."/>
            <person name="Bunk B."/>
            <person name="Sproer C."/>
            <person name="Klenk H.-P."/>
        </authorList>
    </citation>
    <scope>NUCLEOTIDE SEQUENCE [LARGE SCALE GENOMIC DNA]</scope>
    <source>
        <strain evidence="4">L21-Fru-AB</strain>
    </source>
</reference>
<gene>
    <name evidence="3" type="primary">mlaD</name>
    <name evidence="3" type="ORF">L21SP4_00154</name>
</gene>
<keyword evidence="1" id="KW-0812">Transmembrane</keyword>
<evidence type="ECO:0000313" key="3">
    <source>
        <dbReference type="EMBL" id="AKJ63438.1"/>
    </source>
</evidence>
<dbReference type="RefSeq" id="WP_052880866.1">
    <property type="nucleotide sequence ID" value="NZ_CP010904.1"/>
</dbReference>
<proteinExistence type="predicted"/>
<evidence type="ECO:0000313" key="4">
    <source>
        <dbReference type="Proteomes" id="UP000035268"/>
    </source>
</evidence>
<organism evidence="3 4">
    <name type="scientific">Kiritimatiella glycovorans</name>
    <dbReference type="NCBI Taxonomy" id="1307763"/>
    <lineage>
        <taxon>Bacteria</taxon>
        <taxon>Pseudomonadati</taxon>
        <taxon>Kiritimatiellota</taxon>
        <taxon>Kiritimatiellia</taxon>
        <taxon>Kiritimatiellales</taxon>
        <taxon>Kiritimatiellaceae</taxon>
        <taxon>Kiritimatiella</taxon>
    </lineage>
</organism>
<dbReference type="NCBIfam" id="TIGR04430">
    <property type="entry name" value="OM_asym_MlaD"/>
    <property type="match status" value="1"/>
</dbReference>
<dbReference type="PROSITE" id="PS51257">
    <property type="entry name" value="PROKAR_LIPOPROTEIN"/>
    <property type="match status" value="1"/>
</dbReference>
<keyword evidence="4" id="KW-1185">Reference proteome</keyword>
<feature type="transmembrane region" description="Helical" evidence="1">
    <location>
        <begin position="6"/>
        <end position="26"/>
    </location>
</feature>
<dbReference type="EMBL" id="CP010904">
    <property type="protein sequence ID" value="AKJ63438.1"/>
    <property type="molecule type" value="Genomic_DNA"/>
</dbReference>
<evidence type="ECO:0000256" key="1">
    <source>
        <dbReference type="SAM" id="Phobius"/>
    </source>
</evidence>
<reference evidence="3 4" key="2">
    <citation type="journal article" date="2016" name="ISME J.">
        <title>Characterization of the first cultured representative of Verrucomicrobia subdivision 5 indicates the proposal of a novel phylum.</title>
        <authorList>
            <person name="Spring S."/>
            <person name="Bunk B."/>
            <person name="Sproer C."/>
            <person name="Schumann P."/>
            <person name="Rohde M."/>
            <person name="Tindall B.J."/>
            <person name="Klenk H.P."/>
        </authorList>
    </citation>
    <scope>NUCLEOTIDE SEQUENCE [LARGE SCALE GENOMIC DNA]</scope>
    <source>
        <strain evidence="3 4">L21-Fru-AB</strain>
    </source>
</reference>
<dbReference type="KEGG" id="vbl:L21SP4_00154"/>
<feature type="domain" description="Mce/MlaD" evidence="2">
    <location>
        <begin position="37"/>
        <end position="113"/>
    </location>
</feature>
<keyword evidence="1" id="KW-0472">Membrane</keyword>
<sequence>MKKFDLEFTVGLFILIGIGCLVVLSIKMGRQEVIGGRGYTVNATFTDVGGLRDGATVSIAGVSVGQVEKVSMQNFAAEVRLRLGEEIELPRDTIASIKTRGVIGEKYVELSPGGAPDTLGPGETITQTEPAIDLIEMVSKYAIGQIEQKQK</sequence>
<dbReference type="GO" id="GO:0005548">
    <property type="term" value="F:phospholipid transporter activity"/>
    <property type="evidence" value="ECO:0007669"/>
    <property type="project" value="TreeGrafter"/>
</dbReference>
<dbReference type="InterPro" id="IPR003399">
    <property type="entry name" value="Mce/MlaD"/>
</dbReference>
<name>A0A0G3EAY7_9BACT</name>
<dbReference type="OrthoDB" id="9788420at2"/>
<dbReference type="STRING" id="1307763.L21SP4_00154"/>
<dbReference type="AlphaFoldDB" id="A0A0G3EAY7"/>